<evidence type="ECO:0000256" key="9">
    <source>
        <dbReference type="ARBA" id="ARBA00022729"/>
    </source>
</evidence>
<keyword evidence="12 18" id="KW-1015">Disulfide bond</keyword>
<feature type="disulfide bond" evidence="18">
    <location>
        <begin position="120"/>
        <end position="321"/>
    </location>
</feature>
<dbReference type="GO" id="GO:0005576">
    <property type="term" value="C:extracellular region"/>
    <property type="evidence" value="ECO:0007669"/>
    <property type="project" value="UniProtKB-SubCell"/>
</dbReference>
<protein>
    <recommendedName>
        <fullName evidence="4 19">Peroxidase</fullName>
        <ecNumber evidence="4 19">1.11.1.7</ecNumber>
    </recommendedName>
</protein>
<dbReference type="EC" id="1.11.1.7" evidence="4 19"/>
<dbReference type="CDD" id="cd00693">
    <property type="entry name" value="secretory_peroxidase"/>
    <property type="match status" value="1"/>
</dbReference>
<evidence type="ECO:0000256" key="18">
    <source>
        <dbReference type="PIRSR" id="PIRSR600823-5"/>
    </source>
</evidence>
<feature type="binding site" evidence="16">
    <location>
        <position position="70"/>
    </location>
    <ligand>
        <name>Ca(2+)</name>
        <dbReference type="ChEBI" id="CHEBI:29108"/>
        <label>1</label>
    </ligand>
</feature>
<comment type="cofactor">
    <cofactor evidence="16 19">
        <name>heme b</name>
        <dbReference type="ChEBI" id="CHEBI:60344"/>
    </cofactor>
    <text evidence="16 19">Binds 1 heme b (iron(II)-protoporphyrin IX) group per subunit.</text>
</comment>
<comment type="subcellular location">
    <subcellularLocation>
        <location evidence="19">Secreted</location>
    </subcellularLocation>
</comment>
<accession>A0AAN9S294</accession>
<comment type="similarity">
    <text evidence="3">Belongs to the peroxidase family. Ascorbate peroxidase subfamily.</text>
</comment>
<feature type="signal peptide" evidence="19">
    <location>
        <begin position="1"/>
        <end position="22"/>
    </location>
</feature>
<evidence type="ECO:0000256" key="11">
    <source>
        <dbReference type="ARBA" id="ARBA00023004"/>
    </source>
</evidence>
<dbReference type="FunFam" id="1.10.520.10:FF:000008">
    <property type="entry name" value="Peroxidase"/>
    <property type="match status" value="1"/>
</dbReference>
<sequence>MTLINPTTFLILTLTFIPLIQTQLTPNYYQKTCPKFSEIIHKVVTEKQQTCPTTAAATLRLFFHDCLVGGCDASILISSNSVNKAERDAAVNLPLSGDGFDVVSRVKTTLEIECPGVVSCADILVAAAHDLIMVVGGPAFNLQLGRKDSLVSKAADSENQFPLPTMTISQVIPIFTSKGFTIQEMVALVGGHTIGLSHCNQFSYRLFNFSPKAQIDPAYNPKYAEGLKKLCENYTKDPSMSAFNDVMTPNKFDNMYYKNLRKGLGLLATDSAMFEDPRTRPYVDMYADDENKFFQDFARVMEKLSVSQPKTGNKGEIRTRCDSFNTISY</sequence>
<dbReference type="InterPro" id="IPR019793">
    <property type="entry name" value="Peroxidases_heam-ligand_BS"/>
</dbReference>
<feature type="active site" description="Proton acceptor" evidence="14">
    <location>
        <position position="64"/>
    </location>
</feature>
<comment type="cofactor">
    <cofactor evidence="16 19">
        <name>Ca(2+)</name>
        <dbReference type="ChEBI" id="CHEBI:29108"/>
    </cofactor>
    <text evidence="16 19">Binds 2 calcium ions per subunit.</text>
</comment>
<feature type="binding site" evidence="16">
    <location>
        <position position="68"/>
    </location>
    <ligand>
        <name>Ca(2+)</name>
        <dbReference type="ChEBI" id="CHEBI:29108"/>
        <label>1</label>
    </ligand>
</feature>
<feature type="binding site" description="axial binding residue" evidence="16">
    <location>
        <position position="192"/>
    </location>
    <ligand>
        <name>heme b</name>
        <dbReference type="ChEBI" id="CHEBI:60344"/>
    </ligand>
    <ligandPart>
        <name>Fe</name>
        <dbReference type="ChEBI" id="CHEBI:18248"/>
    </ligandPart>
</feature>
<dbReference type="PROSITE" id="PS50873">
    <property type="entry name" value="PEROXIDASE_4"/>
    <property type="match status" value="1"/>
</dbReference>
<feature type="domain" description="Plant heme peroxidase family profile" evidence="20">
    <location>
        <begin position="23"/>
        <end position="325"/>
    </location>
</feature>
<dbReference type="GO" id="GO:0006979">
    <property type="term" value="P:response to oxidative stress"/>
    <property type="evidence" value="ECO:0007669"/>
    <property type="project" value="UniProtKB-UniRule"/>
</dbReference>
<dbReference type="GO" id="GO:0140825">
    <property type="term" value="F:lactoperoxidase activity"/>
    <property type="evidence" value="ECO:0007669"/>
    <property type="project" value="UniProtKB-EC"/>
</dbReference>
<dbReference type="PANTHER" id="PTHR31517">
    <property type="match status" value="1"/>
</dbReference>
<dbReference type="PANTHER" id="PTHR31517:SF17">
    <property type="entry name" value="PEROXIDASE 6"/>
    <property type="match status" value="1"/>
</dbReference>
<dbReference type="InterPro" id="IPR002016">
    <property type="entry name" value="Haem_peroxidase"/>
</dbReference>
<keyword evidence="5 19" id="KW-0964">Secreted</keyword>
<evidence type="ECO:0000256" key="8">
    <source>
        <dbReference type="ARBA" id="ARBA00022723"/>
    </source>
</evidence>
<dbReference type="SUPFAM" id="SSF48113">
    <property type="entry name" value="Heme-dependent peroxidases"/>
    <property type="match status" value="1"/>
</dbReference>
<dbReference type="PROSITE" id="PS00436">
    <property type="entry name" value="PEROXIDASE_2"/>
    <property type="match status" value="1"/>
</dbReference>
<evidence type="ECO:0000256" key="15">
    <source>
        <dbReference type="PIRSR" id="PIRSR600823-2"/>
    </source>
</evidence>
<dbReference type="InterPro" id="IPR000823">
    <property type="entry name" value="Peroxidase_pln"/>
</dbReference>
<comment type="function">
    <text evidence="2">Removal of H(2)O(2), oxidation of toxic reductants, biosynthesis and degradation of lignin, suberization, auxin catabolism, response to environmental stresses such as wounding, pathogen attack and oxidative stress. These functions might be dependent on each isozyme/isoform in each plant tissue.</text>
</comment>
<evidence type="ECO:0000256" key="5">
    <source>
        <dbReference type="ARBA" id="ARBA00022525"/>
    </source>
</evidence>
<keyword evidence="11 16" id="KW-0408">Iron</keyword>
<feature type="chain" id="PRO_5042670028" description="Peroxidase" evidence="19">
    <location>
        <begin position="23"/>
        <end position="329"/>
    </location>
</feature>
<keyword evidence="16 19" id="KW-0106">Calcium</keyword>
<dbReference type="PRINTS" id="PR00458">
    <property type="entry name" value="PEROXIDASE"/>
</dbReference>
<evidence type="ECO:0000256" key="2">
    <source>
        <dbReference type="ARBA" id="ARBA00002322"/>
    </source>
</evidence>
<dbReference type="InterPro" id="IPR033905">
    <property type="entry name" value="Secretory_peroxidase"/>
</dbReference>
<feature type="disulfide bond" evidence="18">
    <location>
        <begin position="66"/>
        <end position="71"/>
    </location>
</feature>
<evidence type="ECO:0000313" key="21">
    <source>
        <dbReference type="EMBL" id="KAK7386913.1"/>
    </source>
</evidence>
<dbReference type="Pfam" id="PF00141">
    <property type="entry name" value="peroxidase"/>
    <property type="match status" value="1"/>
</dbReference>
<evidence type="ECO:0000256" key="7">
    <source>
        <dbReference type="ARBA" id="ARBA00022617"/>
    </source>
</evidence>
<dbReference type="PRINTS" id="PR00461">
    <property type="entry name" value="PLPEROXIDASE"/>
</dbReference>
<comment type="caution">
    <text evidence="21">The sequence shown here is derived from an EMBL/GenBank/DDBJ whole genome shotgun (WGS) entry which is preliminary data.</text>
</comment>
<evidence type="ECO:0000256" key="10">
    <source>
        <dbReference type="ARBA" id="ARBA00023002"/>
    </source>
</evidence>
<keyword evidence="13 19" id="KW-0376">Hydrogen peroxide</keyword>
<dbReference type="GO" id="GO:0046872">
    <property type="term" value="F:metal ion binding"/>
    <property type="evidence" value="ECO:0007669"/>
    <property type="project" value="UniProtKB-UniRule"/>
</dbReference>
<reference evidence="21 22" key="1">
    <citation type="submission" date="2024-01" db="EMBL/GenBank/DDBJ databases">
        <title>The genomes of 5 underutilized Papilionoideae crops provide insights into root nodulation and disease resistanc.</title>
        <authorList>
            <person name="Jiang F."/>
        </authorList>
    </citation>
    <scope>NUCLEOTIDE SEQUENCE [LARGE SCALE GENOMIC DNA]</scope>
    <source>
        <strain evidence="21">DUOXIRENSHENG_FW03</strain>
        <tissue evidence="21">Leaves</tissue>
    </source>
</reference>
<feature type="binding site" evidence="16">
    <location>
        <position position="74"/>
    </location>
    <ligand>
        <name>Ca(2+)</name>
        <dbReference type="ChEBI" id="CHEBI:29108"/>
        <label>1</label>
    </ligand>
</feature>
<feature type="binding site" evidence="16">
    <location>
        <position position="72"/>
    </location>
    <ligand>
        <name>Ca(2+)</name>
        <dbReference type="ChEBI" id="CHEBI:29108"/>
        <label>1</label>
    </ligand>
</feature>
<keyword evidence="7 19" id="KW-0349">Heme</keyword>
<evidence type="ECO:0000256" key="4">
    <source>
        <dbReference type="ARBA" id="ARBA00012313"/>
    </source>
</evidence>
<keyword evidence="10 19" id="KW-0560">Oxidoreductase</keyword>
<feature type="disulfide bond" evidence="18">
    <location>
        <begin position="33"/>
        <end position="114"/>
    </location>
</feature>
<dbReference type="InterPro" id="IPR010255">
    <property type="entry name" value="Haem_peroxidase_sf"/>
</dbReference>
<dbReference type="FunFam" id="1.10.420.10:FF:000007">
    <property type="entry name" value="Peroxidase"/>
    <property type="match status" value="1"/>
</dbReference>
<feature type="binding site" evidence="16">
    <location>
        <position position="86"/>
    </location>
    <ligand>
        <name>Ca(2+)</name>
        <dbReference type="ChEBI" id="CHEBI:29108"/>
        <label>1</label>
    </ligand>
</feature>
<evidence type="ECO:0000256" key="3">
    <source>
        <dbReference type="ARBA" id="ARBA00006873"/>
    </source>
</evidence>
<evidence type="ECO:0000256" key="6">
    <source>
        <dbReference type="ARBA" id="ARBA00022559"/>
    </source>
</evidence>
<dbReference type="Proteomes" id="UP001386955">
    <property type="component" value="Unassembled WGS sequence"/>
</dbReference>
<dbReference type="Gene3D" id="1.10.420.10">
    <property type="entry name" value="Peroxidase, domain 2"/>
    <property type="match status" value="1"/>
</dbReference>
<evidence type="ECO:0000256" key="12">
    <source>
        <dbReference type="ARBA" id="ARBA00023157"/>
    </source>
</evidence>
<feature type="binding site" evidence="16">
    <location>
        <position position="248"/>
    </location>
    <ligand>
        <name>Ca(2+)</name>
        <dbReference type="ChEBI" id="CHEBI:29108"/>
        <label>2</label>
    </ligand>
</feature>
<comment type="catalytic activity">
    <reaction evidence="1 19">
        <text>2 a phenolic donor + H2O2 = 2 a phenolic radical donor + 2 H2O</text>
        <dbReference type="Rhea" id="RHEA:56136"/>
        <dbReference type="ChEBI" id="CHEBI:15377"/>
        <dbReference type="ChEBI" id="CHEBI:16240"/>
        <dbReference type="ChEBI" id="CHEBI:139520"/>
        <dbReference type="ChEBI" id="CHEBI:139521"/>
        <dbReference type="EC" id="1.11.1.7"/>
    </reaction>
</comment>
<evidence type="ECO:0000256" key="16">
    <source>
        <dbReference type="PIRSR" id="PIRSR600823-3"/>
    </source>
</evidence>
<feature type="site" description="Transition state stabilizer" evidence="17">
    <location>
        <position position="60"/>
    </location>
</feature>
<feature type="binding site" evidence="16">
    <location>
        <position position="253"/>
    </location>
    <ligand>
        <name>Ca(2+)</name>
        <dbReference type="ChEBI" id="CHEBI:29108"/>
        <label>2</label>
    </ligand>
</feature>
<evidence type="ECO:0000256" key="19">
    <source>
        <dbReference type="RuleBase" id="RU362060"/>
    </source>
</evidence>
<dbReference type="GO" id="GO:0042744">
    <property type="term" value="P:hydrogen peroxide catabolic process"/>
    <property type="evidence" value="ECO:0007669"/>
    <property type="project" value="UniProtKB-KW"/>
</dbReference>
<comment type="similarity">
    <text evidence="19">Belongs to the peroxidase family. Classical plant (class III) peroxidase subfamily.</text>
</comment>
<dbReference type="EMBL" id="JAYMYS010000007">
    <property type="protein sequence ID" value="KAK7386913.1"/>
    <property type="molecule type" value="Genomic_DNA"/>
</dbReference>
<dbReference type="InterPro" id="IPR019794">
    <property type="entry name" value="Peroxidases_AS"/>
</dbReference>
<evidence type="ECO:0000256" key="14">
    <source>
        <dbReference type="PIRSR" id="PIRSR600823-1"/>
    </source>
</evidence>
<feature type="binding site" evidence="16">
    <location>
        <position position="193"/>
    </location>
    <ligand>
        <name>Ca(2+)</name>
        <dbReference type="ChEBI" id="CHEBI:29108"/>
        <label>2</label>
    </ligand>
</feature>
<feature type="disulfide bond" evidence="18">
    <location>
        <begin position="199"/>
        <end position="231"/>
    </location>
</feature>
<dbReference type="PROSITE" id="PS00435">
    <property type="entry name" value="PEROXIDASE_1"/>
    <property type="match status" value="1"/>
</dbReference>
<evidence type="ECO:0000259" key="20">
    <source>
        <dbReference type="PROSITE" id="PS50873"/>
    </source>
</evidence>
<evidence type="ECO:0000256" key="1">
    <source>
        <dbReference type="ARBA" id="ARBA00000189"/>
    </source>
</evidence>
<evidence type="ECO:0000256" key="13">
    <source>
        <dbReference type="ARBA" id="ARBA00023324"/>
    </source>
</evidence>
<evidence type="ECO:0000256" key="17">
    <source>
        <dbReference type="PIRSR" id="PIRSR600823-4"/>
    </source>
</evidence>
<gene>
    <name evidence="21" type="ORF">VNO78_27285</name>
</gene>
<evidence type="ECO:0000313" key="22">
    <source>
        <dbReference type="Proteomes" id="UP001386955"/>
    </source>
</evidence>
<dbReference type="Gene3D" id="1.10.520.10">
    <property type="match status" value="1"/>
</dbReference>
<feature type="binding site" evidence="16">
    <location>
        <position position="245"/>
    </location>
    <ligand>
        <name>Ca(2+)</name>
        <dbReference type="ChEBI" id="CHEBI:29108"/>
        <label>2</label>
    </ligand>
</feature>
<keyword evidence="6 19" id="KW-0575">Peroxidase</keyword>
<feature type="binding site" evidence="15">
    <location>
        <position position="162"/>
    </location>
    <ligand>
        <name>substrate</name>
    </ligand>
</feature>
<dbReference type="AlphaFoldDB" id="A0AAN9S294"/>
<keyword evidence="22" id="KW-1185">Reference proteome</keyword>
<feature type="binding site" evidence="16">
    <location>
        <position position="65"/>
    </location>
    <ligand>
        <name>Ca(2+)</name>
        <dbReference type="ChEBI" id="CHEBI:29108"/>
        <label>1</label>
    </ligand>
</feature>
<keyword evidence="8 16" id="KW-0479">Metal-binding</keyword>
<dbReference type="GO" id="GO:0020037">
    <property type="term" value="F:heme binding"/>
    <property type="evidence" value="ECO:0007669"/>
    <property type="project" value="UniProtKB-UniRule"/>
</dbReference>
<organism evidence="21 22">
    <name type="scientific">Psophocarpus tetragonolobus</name>
    <name type="common">Winged bean</name>
    <name type="synonym">Dolichos tetragonolobus</name>
    <dbReference type="NCBI Taxonomy" id="3891"/>
    <lineage>
        <taxon>Eukaryota</taxon>
        <taxon>Viridiplantae</taxon>
        <taxon>Streptophyta</taxon>
        <taxon>Embryophyta</taxon>
        <taxon>Tracheophyta</taxon>
        <taxon>Spermatophyta</taxon>
        <taxon>Magnoliopsida</taxon>
        <taxon>eudicotyledons</taxon>
        <taxon>Gunneridae</taxon>
        <taxon>Pentapetalae</taxon>
        <taxon>rosids</taxon>
        <taxon>fabids</taxon>
        <taxon>Fabales</taxon>
        <taxon>Fabaceae</taxon>
        <taxon>Papilionoideae</taxon>
        <taxon>50 kb inversion clade</taxon>
        <taxon>NPAAA clade</taxon>
        <taxon>indigoferoid/millettioid clade</taxon>
        <taxon>Phaseoleae</taxon>
        <taxon>Psophocarpus</taxon>
    </lineage>
</organism>
<name>A0AAN9S294_PSOTE</name>
<keyword evidence="9 19" id="KW-0732">Signal</keyword>
<proteinExistence type="inferred from homology"/>